<evidence type="ECO:0000256" key="1">
    <source>
        <dbReference type="ARBA" id="ARBA00023015"/>
    </source>
</evidence>
<dbReference type="PANTHER" id="PTHR46796">
    <property type="entry name" value="HTH-TYPE TRANSCRIPTIONAL ACTIVATOR RHAS-RELATED"/>
    <property type="match status" value="1"/>
</dbReference>
<evidence type="ECO:0000256" key="3">
    <source>
        <dbReference type="ARBA" id="ARBA00023163"/>
    </source>
</evidence>
<dbReference type="EMBL" id="VJZC01000005">
    <property type="protein sequence ID" value="MPY55948.1"/>
    <property type="molecule type" value="Genomic_DNA"/>
</dbReference>
<dbReference type="Pfam" id="PF14525">
    <property type="entry name" value="AraC_binding_2"/>
    <property type="match status" value="1"/>
</dbReference>
<feature type="domain" description="HTH araC/xylS-type" evidence="4">
    <location>
        <begin position="217"/>
        <end position="317"/>
    </location>
</feature>
<reference evidence="5 6" key="1">
    <citation type="submission" date="2019-07" db="EMBL/GenBank/DDBJ databases">
        <title>New species of Amycolatopsis and Streptomyces.</title>
        <authorList>
            <person name="Duangmal K."/>
            <person name="Teo W.F.A."/>
            <person name="Lipun K."/>
        </authorList>
    </citation>
    <scope>NUCLEOTIDE SEQUENCE [LARGE SCALE GENOMIC DNA]</scope>
    <source>
        <strain evidence="5 6">NBRC 106415</strain>
    </source>
</reference>
<evidence type="ECO:0000313" key="6">
    <source>
        <dbReference type="Proteomes" id="UP000400924"/>
    </source>
</evidence>
<gene>
    <name evidence="5" type="ORF">FNH08_01710</name>
</gene>
<dbReference type="PANTHER" id="PTHR46796:SF6">
    <property type="entry name" value="ARAC SUBFAMILY"/>
    <property type="match status" value="1"/>
</dbReference>
<keyword evidence="3" id="KW-0804">Transcription</keyword>
<dbReference type="InterPro" id="IPR009057">
    <property type="entry name" value="Homeodomain-like_sf"/>
</dbReference>
<protein>
    <submittedName>
        <fullName evidence="5">Helix-turn-helix domain-containing protein</fullName>
    </submittedName>
</protein>
<dbReference type="PRINTS" id="PR00032">
    <property type="entry name" value="HTHARAC"/>
</dbReference>
<dbReference type="GO" id="GO:0003700">
    <property type="term" value="F:DNA-binding transcription factor activity"/>
    <property type="evidence" value="ECO:0007669"/>
    <property type="project" value="InterPro"/>
</dbReference>
<dbReference type="InterPro" id="IPR035418">
    <property type="entry name" value="AraC-bd_2"/>
</dbReference>
<evidence type="ECO:0000259" key="4">
    <source>
        <dbReference type="PROSITE" id="PS01124"/>
    </source>
</evidence>
<proteinExistence type="predicted"/>
<dbReference type="Gene3D" id="1.10.10.60">
    <property type="entry name" value="Homeodomain-like"/>
    <property type="match status" value="1"/>
</dbReference>
<accession>A0A5N8XAM3</accession>
<dbReference type="PROSITE" id="PS01124">
    <property type="entry name" value="HTH_ARAC_FAMILY_2"/>
    <property type="match status" value="1"/>
</dbReference>
<keyword evidence="6" id="KW-1185">Reference proteome</keyword>
<dbReference type="SMART" id="SM00342">
    <property type="entry name" value="HTH_ARAC"/>
    <property type="match status" value="1"/>
</dbReference>
<dbReference type="Proteomes" id="UP000400924">
    <property type="component" value="Unassembled WGS sequence"/>
</dbReference>
<dbReference type="InterPro" id="IPR020449">
    <property type="entry name" value="Tscrpt_reg_AraC-type_HTH"/>
</dbReference>
<keyword evidence="1" id="KW-0805">Transcription regulation</keyword>
<dbReference type="AlphaFoldDB" id="A0A5N8XAM3"/>
<organism evidence="5 6">
    <name type="scientific">Streptomyces spongiae</name>
    <dbReference type="NCBI Taxonomy" id="565072"/>
    <lineage>
        <taxon>Bacteria</taxon>
        <taxon>Bacillati</taxon>
        <taxon>Actinomycetota</taxon>
        <taxon>Actinomycetes</taxon>
        <taxon>Kitasatosporales</taxon>
        <taxon>Streptomycetaceae</taxon>
        <taxon>Streptomyces</taxon>
    </lineage>
</organism>
<dbReference type="InterPro" id="IPR050204">
    <property type="entry name" value="AraC_XylS_family_regulators"/>
</dbReference>
<dbReference type="Pfam" id="PF12833">
    <property type="entry name" value="HTH_18"/>
    <property type="match status" value="1"/>
</dbReference>
<evidence type="ECO:0000256" key="2">
    <source>
        <dbReference type="ARBA" id="ARBA00023125"/>
    </source>
</evidence>
<name>A0A5N8XAM3_9ACTN</name>
<keyword evidence="2" id="KW-0238">DNA-binding</keyword>
<sequence length="324" mass="35388">MFRMSGTGVWSTDGLPQTLAPVAWGRKMPELHLPWTLTFPEQERFRALVRYRRLDELTVAEFKGGRYAGRRNDDPLASGGPPQIGVLINLSGTLVCRYRDTDLVLGSHDLVVWDSDLAHAFDAVEPHHELSLLLPRDRLPQGIVDVAARMSGPVPVGAGTGLAAIAADQLRAIVRELDHLSDAGLAIACQNFFDTLDSALAPAAKAPSAGARTALLKRVRQYVEDHLDDPELSASSVAEALDISVRTLHLAFADTGTTAGRWIRERRLRVCYRELALGSGDWTVTDVAFRWGFNDAAHFSRVFKQAFGVTPSSVVARGRRATAD</sequence>
<dbReference type="InterPro" id="IPR018060">
    <property type="entry name" value="HTH_AraC"/>
</dbReference>
<comment type="caution">
    <text evidence="5">The sequence shown here is derived from an EMBL/GenBank/DDBJ whole genome shotgun (WGS) entry which is preliminary data.</text>
</comment>
<dbReference type="SUPFAM" id="SSF46689">
    <property type="entry name" value="Homeodomain-like"/>
    <property type="match status" value="1"/>
</dbReference>
<evidence type="ECO:0000313" key="5">
    <source>
        <dbReference type="EMBL" id="MPY55948.1"/>
    </source>
</evidence>
<dbReference type="GO" id="GO:0043565">
    <property type="term" value="F:sequence-specific DNA binding"/>
    <property type="evidence" value="ECO:0007669"/>
    <property type="project" value="InterPro"/>
</dbReference>